<name>A0A821M0U4_9BILA</name>
<protein>
    <submittedName>
        <fullName evidence="2">Uncharacterized protein</fullName>
    </submittedName>
</protein>
<keyword evidence="3" id="KW-1185">Reference proteome</keyword>
<comment type="caution">
    <text evidence="2">The sequence shown here is derived from an EMBL/GenBank/DDBJ whole genome shotgun (WGS) entry which is preliminary data.</text>
</comment>
<sequence>MADDISTRTVSNFDGASSDSSMSTNDAFFATLLNKTQVEHEDCHSQSRAMMDFDSAIISIGRSSTVKVRNKML</sequence>
<feature type="region of interest" description="Disordered" evidence="1">
    <location>
        <begin position="1"/>
        <end position="22"/>
    </location>
</feature>
<feature type="compositionally biased region" description="Polar residues" evidence="1">
    <location>
        <begin position="7"/>
        <end position="22"/>
    </location>
</feature>
<accession>A0A821M0U4</accession>
<evidence type="ECO:0000256" key="1">
    <source>
        <dbReference type="SAM" id="MobiDB-lite"/>
    </source>
</evidence>
<dbReference type="EMBL" id="CAJOBP010041582">
    <property type="protein sequence ID" value="CAF4759130.1"/>
    <property type="molecule type" value="Genomic_DNA"/>
</dbReference>
<organism evidence="2 3">
    <name type="scientific">Rotaria socialis</name>
    <dbReference type="NCBI Taxonomy" id="392032"/>
    <lineage>
        <taxon>Eukaryota</taxon>
        <taxon>Metazoa</taxon>
        <taxon>Spiralia</taxon>
        <taxon>Gnathifera</taxon>
        <taxon>Rotifera</taxon>
        <taxon>Eurotatoria</taxon>
        <taxon>Bdelloidea</taxon>
        <taxon>Philodinida</taxon>
        <taxon>Philodinidae</taxon>
        <taxon>Rotaria</taxon>
    </lineage>
</organism>
<gene>
    <name evidence="2" type="ORF">UJA718_LOCUS39348</name>
</gene>
<proteinExistence type="predicted"/>
<evidence type="ECO:0000313" key="2">
    <source>
        <dbReference type="EMBL" id="CAF4759130.1"/>
    </source>
</evidence>
<reference evidence="2" key="1">
    <citation type="submission" date="2021-02" db="EMBL/GenBank/DDBJ databases">
        <authorList>
            <person name="Nowell W R."/>
        </authorList>
    </citation>
    <scope>NUCLEOTIDE SEQUENCE</scope>
</reference>
<dbReference type="AlphaFoldDB" id="A0A821M0U4"/>
<evidence type="ECO:0000313" key="3">
    <source>
        <dbReference type="Proteomes" id="UP000663873"/>
    </source>
</evidence>
<dbReference type="Proteomes" id="UP000663873">
    <property type="component" value="Unassembled WGS sequence"/>
</dbReference>